<accession>A0AAV1A4R8</accession>
<gene>
    <name evidence="2" type="ORF">VFH_III161200</name>
</gene>
<sequence length="105" mass="11793">MDSATVSDADPMVKGNKSSESEMDSATFSEMVKGNKSSESEEKRVIKHFGPMWYELEEPDERESFNPLSFYMSSTVDHPGPISVVNNFMGLVMTKLETTLRSFNV</sequence>
<evidence type="ECO:0000256" key="1">
    <source>
        <dbReference type="SAM" id="MobiDB-lite"/>
    </source>
</evidence>
<feature type="region of interest" description="Disordered" evidence="1">
    <location>
        <begin position="1"/>
        <end position="41"/>
    </location>
</feature>
<proteinExistence type="predicted"/>
<reference evidence="2 3" key="1">
    <citation type="submission" date="2023-01" db="EMBL/GenBank/DDBJ databases">
        <authorList>
            <person name="Kreplak J."/>
        </authorList>
    </citation>
    <scope>NUCLEOTIDE SEQUENCE [LARGE SCALE GENOMIC DNA]</scope>
</reference>
<dbReference type="Proteomes" id="UP001157006">
    <property type="component" value="Chromosome 3"/>
</dbReference>
<dbReference type="AlphaFoldDB" id="A0AAV1A4R8"/>
<evidence type="ECO:0000313" key="3">
    <source>
        <dbReference type="Proteomes" id="UP001157006"/>
    </source>
</evidence>
<name>A0AAV1A4R8_VICFA</name>
<keyword evidence="3" id="KW-1185">Reference proteome</keyword>
<protein>
    <submittedName>
        <fullName evidence="2">Uncharacterized protein</fullName>
    </submittedName>
</protein>
<dbReference type="EMBL" id="OX451738">
    <property type="protein sequence ID" value="CAI8604999.1"/>
    <property type="molecule type" value="Genomic_DNA"/>
</dbReference>
<organism evidence="2 3">
    <name type="scientific">Vicia faba</name>
    <name type="common">Broad bean</name>
    <name type="synonym">Faba vulgaris</name>
    <dbReference type="NCBI Taxonomy" id="3906"/>
    <lineage>
        <taxon>Eukaryota</taxon>
        <taxon>Viridiplantae</taxon>
        <taxon>Streptophyta</taxon>
        <taxon>Embryophyta</taxon>
        <taxon>Tracheophyta</taxon>
        <taxon>Spermatophyta</taxon>
        <taxon>Magnoliopsida</taxon>
        <taxon>eudicotyledons</taxon>
        <taxon>Gunneridae</taxon>
        <taxon>Pentapetalae</taxon>
        <taxon>rosids</taxon>
        <taxon>fabids</taxon>
        <taxon>Fabales</taxon>
        <taxon>Fabaceae</taxon>
        <taxon>Papilionoideae</taxon>
        <taxon>50 kb inversion clade</taxon>
        <taxon>NPAAA clade</taxon>
        <taxon>Hologalegina</taxon>
        <taxon>IRL clade</taxon>
        <taxon>Fabeae</taxon>
        <taxon>Vicia</taxon>
    </lineage>
</organism>
<evidence type="ECO:0000313" key="2">
    <source>
        <dbReference type="EMBL" id="CAI8604999.1"/>
    </source>
</evidence>